<dbReference type="GO" id="GO:0005829">
    <property type="term" value="C:cytosol"/>
    <property type="evidence" value="ECO:0007669"/>
    <property type="project" value="TreeGrafter"/>
</dbReference>
<sequence>MARILGVEIPNNKKLFIALTYIYGIGDKTAMDILQATGIDAEKKTKDLTDDEISKLSHFINENYKVEGDLRQEVNKNIKRLIEIGSYRGKRHKGKLPVRGQKTHANARTRKGSRLTKIRKR</sequence>
<keyword evidence="2 7" id="KW-0699">rRNA-binding</keyword>
<dbReference type="Gene3D" id="1.10.8.50">
    <property type="match status" value="1"/>
</dbReference>
<comment type="subunit">
    <text evidence="7">Part of the 30S ribosomal subunit. Forms a loose heterodimer with protein S19. Forms two bridges to the 50S subunit in the 70S ribosome.</text>
</comment>
<feature type="region of interest" description="Disordered" evidence="9">
    <location>
        <begin position="92"/>
        <end position="121"/>
    </location>
</feature>
<evidence type="ECO:0000256" key="2">
    <source>
        <dbReference type="ARBA" id="ARBA00022730"/>
    </source>
</evidence>
<comment type="caution">
    <text evidence="10">The sequence shown here is derived from an EMBL/GenBank/DDBJ whole genome shotgun (WGS) entry which is preliminary data.</text>
</comment>
<dbReference type="PIRSF" id="PIRSF002134">
    <property type="entry name" value="Ribosomal_S13"/>
    <property type="match status" value="1"/>
</dbReference>
<accession>A0AA45HI98</accession>
<dbReference type="PROSITE" id="PS50159">
    <property type="entry name" value="RIBOSOMAL_S13_2"/>
    <property type="match status" value="1"/>
</dbReference>
<evidence type="ECO:0000256" key="8">
    <source>
        <dbReference type="RuleBase" id="RU003830"/>
    </source>
</evidence>
<dbReference type="Proteomes" id="UP000245921">
    <property type="component" value="Unassembled WGS sequence"/>
</dbReference>
<comment type="similarity">
    <text evidence="1 7 8">Belongs to the universal ribosomal protein uS13 family.</text>
</comment>
<evidence type="ECO:0000313" key="10">
    <source>
        <dbReference type="EMBL" id="PWJ90628.1"/>
    </source>
</evidence>
<dbReference type="GO" id="GO:0000049">
    <property type="term" value="F:tRNA binding"/>
    <property type="evidence" value="ECO:0007669"/>
    <property type="project" value="UniProtKB-UniRule"/>
</dbReference>
<dbReference type="GO" id="GO:0019843">
    <property type="term" value="F:rRNA binding"/>
    <property type="evidence" value="ECO:0007669"/>
    <property type="project" value="UniProtKB-UniRule"/>
</dbReference>
<dbReference type="Pfam" id="PF00416">
    <property type="entry name" value="Ribosomal_S13"/>
    <property type="match status" value="1"/>
</dbReference>
<dbReference type="EMBL" id="QGGI01000012">
    <property type="protein sequence ID" value="PWJ90628.1"/>
    <property type="molecule type" value="Genomic_DNA"/>
</dbReference>
<dbReference type="HAMAP" id="MF_01315">
    <property type="entry name" value="Ribosomal_uS13"/>
    <property type="match status" value="1"/>
</dbReference>
<organism evidence="10 11">
    <name type="scientific">Oceanotoga teriensis</name>
    <dbReference type="NCBI Taxonomy" id="515440"/>
    <lineage>
        <taxon>Bacteria</taxon>
        <taxon>Thermotogati</taxon>
        <taxon>Thermotogota</taxon>
        <taxon>Thermotogae</taxon>
        <taxon>Petrotogales</taxon>
        <taxon>Petrotogaceae</taxon>
        <taxon>Oceanotoga</taxon>
    </lineage>
</organism>
<dbReference type="Gene3D" id="4.10.910.10">
    <property type="entry name" value="30s ribosomal protein s13, domain 2"/>
    <property type="match status" value="1"/>
</dbReference>
<dbReference type="InterPro" id="IPR018269">
    <property type="entry name" value="Ribosomal_uS13_CS"/>
</dbReference>
<dbReference type="PROSITE" id="PS00646">
    <property type="entry name" value="RIBOSOMAL_S13_1"/>
    <property type="match status" value="1"/>
</dbReference>
<dbReference type="NCBIfam" id="TIGR03631">
    <property type="entry name" value="uS13_bact"/>
    <property type="match status" value="1"/>
</dbReference>
<evidence type="ECO:0000256" key="1">
    <source>
        <dbReference type="ARBA" id="ARBA00008080"/>
    </source>
</evidence>
<evidence type="ECO:0000256" key="4">
    <source>
        <dbReference type="ARBA" id="ARBA00022980"/>
    </source>
</evidence>
<dbReference type="InterPro" id="IPR010979">
    <property type="entry name" value="Ribosomal_uS13-like_H2TH"/>
</dbReference>
<keyword evidence="5 7" id="KW-0687">Ribonucleoprotein</keyword>
<dbReference type="GO" id="GO:0006412">
    <property type="term" value="P:translation"/>
    <property type="evidence" value="ECO:0007669"/>
    <property type="project" value="UniProtKB-UniRule"/>
</dbReference>
<dbReference type="GO" id="GO:0003735">
    <property type="term" value="F:structural constituent of ribosome"/>
    <property type="evidence" value="ECO:0007669"/>
    <property type="project" value="InterPro"/>
</dbReference>
<keyword evidence="4 7" id="KW-0689">Ribosomal protein</keyword>
<evidence type="ECO:0000256" key="7">
    <source>
        <dbReference type="HAMAP-Rule" id="MF_01315"/>
    </source>
</evidence>
<dbReference type="PANTHER" id="PTHR10871">
    <property type="entry name" value="30S RIBOSOMAL PROTEIN S13/40S RIBOSOMAL PROTEIN S18"/>
    <property type="match status" value="1"/>
</dbReference>
<evidence type="ECO:0000313" key="11">
    <source>
        <dbReference type="Proteomes" id="UP000245921"/>
    </source>
</evidence>
<keyword evidence="3 7" id="KW-0694">RNA-binding</keyword>
<comment type="function">
    <text evidence="7">Located at the top of the head of the 30S subunit, it contacts several helices of the 16S rRNA. In the 70S ribosome it contacts the 23S rRNA (bridge B1a) and protein L5 of the 50S subunit (bridge B1b), connecting the 2 subunits; these bridges are implicated in subunit movement. Contacts the tRNAs in the A and P-sites.</text>
</comment>
<evidence type="ECO:0000256" key="3">
    <source>
        <dbReference type="ARBA" id="ARBA00022884"/>
    </source>
</evidence>
<dbReference type="GO" id="GO:0015935">
    <property type="term" value="C:small ribosomal subunit"/>
    <property type="evidence" value="ECO:0007669"/>
    <property type="project" value="TreeGrafter"/>
</dbReference>
<keyword evidence="11" id="KW-1185">Reference proteome</keyword>
<evidence type="ECO:0000256" key="9">
    <source>
        <dbReference type="SAM" id="MobiDB-lite"/>
    </source>
</evidence>
<dbReference type="RefSeq" id="WP_109605206.1">
    <property type="nucleotide sequence ID" value="NZ_JAMHJO010000001.1"/>
</dbReference>
<evidence type="ECO:0000256" key="6">
    <source>
        <dbReference type="ARBA" id="ARBA00035166"/>
    </source>
</evidence>
<dbReference type="SUPFAM" id="SSF46946">
    <property type="entry name" value="S13-like H2TH domain"/>
    <property type="match status" value="1"/>
</dbReference>
<name>A0AA45HI98_9BACT</name>
<keyword evidence="7" id="KW-0820">tRNA-binding</keyword>
<dbReference type="InterPro" id="IPR019980">
    <property type="entry name" value="Ribosomal_uS13_bac-type"/>
</dbReference>
<dbReference type="FunFam" id="1.10.8.50:FF:000001">
    <property type="entry name" value="30S ribosomal protein S13"/>
    <property type="match status" value="1"/>
</dbReference>
<protein>
    <recommendedName>
        <fullName evidence="6 7">Small ribosomal subunit protein uS13</fullName>
    </recommendedName>
</protein>
<gene>
    <name evidence="7" type="primary">rpsM</name>
    <name evidence="10" type="ORF">C7380_11298</name>
</gene>
<dbReference type="AlphaFoldDB" id="A0AA45HI98"/>
<reference evidence="10 11" key="1">
    <citation type="submission" date="2018-05" db="EMBL/GenBank/DDBJ databases">
        <title>Genomic Encyclopedia of Type Strains, Phase IV (KMG-IV): sequencing the most valuable type-strain genomes for metagenomic binning, comparative biology and taxonomic classification.</title>
        <authorList>
            <person name="Goeker M."/>
        </authorList>
    </citation>
    <scope>NUCLEOTIDE SEQUENCE [LARGE SCALE GENOMIC DNA]</scope>
    <source>
        <strain evidence="10 11">DSM 24906</strain>
    </source>
</reference>
<dbReference type="PANTHER" id="PTHR10871:SF1">
    <property type="entry name" value="SMALL RIBOSOMAL SUBUNIT PROTEIN US13M"/>
    <property type="match status" value="1"/>
</dbReference>
<dbReference type="InterPro" id="IPR027437">
    <property type="entry name" value="Rbsml_uS13_C"/>
</dbReference>
<proteinExistence type="inferred from homology"/>
<dbReference type="InterPro" id="IPR001892">
    <property type="entry name" value="Ribosomal_uS13"/>
</dbReference>
<evidence type="ECO:0000256" key="5">
    <source>
        <dbReference type="ARBA" id="ARBA00023274"/>
    </source>
</evidence>